<organism evidence="2 3">
    <name type="scientific">Dictyobacter alpinus</name>
    <dbReference type="NCBI Taxonomy" id="2014873"/>
    <lineage>
        <taxon>Bacteria</taxon>
        <taxon>Bacillati</taxon>
        <taxon>Chloroflexota</taxon>
        <taxon>Ktedonobacteria</taxon>
        <taxon>Ktedonobacterales</taxon>
        <taxon>Dictyobacteraceae</taxon>
        <taxon>Dictyobacter</taxon>
    </lineage>
</organism>
<dbReference type="InterPro" id="IPR002575">
    <property type="entry name" value="Aminoglycoside_PTrfase"/>
</dbReference>
<comment type="caution">
    <text evidence="2">The sequence shown here is derived from an EMBL/GenBank/DDBJ whole genome shotgun (WGS) entry which is preliminary data.</text>
</comment>
<name>A0A402BFB0_9CHLR</name>
<dbReference type="Pfam" id="PF01636">
    <property type="entry name" value="APH"/>
    <property type="match status" value="1"/>
</dbReference>
<dbReference type="AlphaFoldDB" id="A0A402BFB0"/>
<dbReference type="PANTHER" id="PTHR21310">
    <property type="entry name" value="AMINOGLYCOSIDE PHOSPHOTRANSFERASE-RELATED-RELATED"/>
    <property type="match status" value="1"/>
</dbReference>
<keyword evidence="3" id="KW-1185">Reference proteome</keyword>
<dbReference type="RefSeq" id="WP_126630249.1">
    <property type="nucleotide sequence ID" value="NZ_BIFT01000002.1"/>
</dbReference>
<dbReference type="EMBL" id="BIFT01000002">
    <property type="protein sequence ID" value="GCE30091.1"/>
    <property type="molecule type" value="Genomic_DNA"/>
</dbReference>
<evidence type="ECO:0000313" key="2">
    <source>
        <dbReference type="EMBL" id="GCE30091.1"/>
    </source>
</evidence>
<evidence type="ECO:0000313" key="3">
    <source>
        <dbReference type="Proteomes" id="UP000287171"/>
    </source>
</evidence>
<proteinExistence type="predicted"/>
<dbReference type="Proteomes" id="UP000287171">
    <property type="component" value="Unassembled WGS sequence"/>
</dbReference>
<dbReference type="InterPro" id="IPR051678">
    <property type="entry name" value="AGP_Transferase"/>
</dbReference>
<protein>
    <recommendedName>
        <fullName evidence="1">Aminoglycoside phosphotransferase domain-containing protein</fullName>
    </recommendedName>
</protein>
<dbReference type="Gene3D" id="3.30.200.20">
    <property type="entry name" value="Phosphorylase Kinase, domain 1"/>
    <property type="match status" value="1"/>
</dbReference>
<reference evidence="3" key="1">
    <citation type="submission" date="2018-12" db="EMBL/GenBank/DDBJ databases">
        <title>Tengunoibacter tsumagoiensis gen. nov., sp. nov., Dictyobacter kobayashii sp. nov., D. alpinus sp. nov., and D. joshuensis sp. nov. and description of Dictyobacteraceae fam. nov. within the order Ktedonobacterales isolated from Tengu-no-mugimeshi.</title>
        <authorList>
            <person name="Wang C.M."/>
            <person name="Zheng Y."/>
            <person name="Sakai Y."/>
            <person name="Toyoda A."/>
            <person name="Minakuchi Y."/>
            <person name="Abe K."/>
            <person name="Yokota A."/>
            <person name="Yabe S."/>
        </authorList>
    </citation>
    <scope>NUCLEOTIDE SEQUENCE [LARGE SCALE GENOMIC DNA]</scope>
    <source>
        <strain evidence="3">Uno16</strain>
    </source>
</reference>
<dbReference type="Gene3D" id="3.90.1200.10">
    <property type="match status" value="1"/>
</dbReference>
<evidence type="ECO:0000259" key="1">
    <source>
        <dbReference type="Pfam" id="PF01636"/>
    </source>
</evidence>
<dbReference type="InterPro" id="IPR011009">
    <property type="entry name" value="Kinase-like_dom_sf"/>
</dbReference>
<dbReference type="SUPFAM" id="SSF56112">
    <property type="entry name" value="Protein kinase-like (PK-like)"/>
    <property type="match status" value="1"/>
</dbReference>
<accession>A0A402BFB0</accession>
<feature type="domain" description="Aminoglycoside phosphotransferase" evidence="1">
    <location>
        <begin position="36"/>
        <end position="292"/>
    </location>
</feature>
<sequence>MRETWERRHPLLQLDQATLKQLLQPALAGHSIASAELLHAGRNNTLYKITAEDREEALVLRLFQDDPAACKKEVELFNLLHARVPLAEILQADHEGHTYGYPYTIARWVEGILIEDILAGRAQADLAEVGYSVGATLATIGSYTFAHPGFFHDGLHLDEPEEETLEEVDEAKGYLAYLSSCLFPGKAERWLGAELTARLWTLVTENAHLLQATAGSRSLVHADYGGSNLLVRQERGHFCLAAVLDWEFAFVGSSLFDLGNLFRHEWLLPNEFEAACLQGFVQHGGVLPPTWKKITKLFDLINICTFLQAPESRGSLVGDMITLVRWTLEHWETY</sequence>
<dbReference type="OrthoDB" id="148514at2"/>
<gene>
    <name evidence="2" type="ORF">KDA_55750</name>
</gene>